<dbReference type="PANTHER" id="PTHR48111">
    <property type="entry name" value="REGULATOR OF RPOS"/>
    <property type="match status" value="1"/>
</dbReference>
<dbReference type="GO" id="GO:0000976">
    <property type="term" value="F:transcription cis-regulatory region binding"/>
    <property type="evidence" value="ECO:0007669"/>
    <property type="project" value="TreeGrafter"/>
</dbReference>
<dbReference type="InterPro" id="IPR022305">
    <property type="entry name" value="Response_regulator"/>
</dbReference>
<evidence type="ECO:0000313" key="8">
    <source>
        <dbReference type="EMBL" id="VAX00795.1"/>
    </source>
</evidence>
<keyword evidence="2" id="KW-0902">Two-component regulatory system</keyword>
<dbReference type="SMART" id="SM00448">
    <property type="entry name" value="REC"/>
    <property type="match status" value="1"/>
</dbReference>
<evidence type="ECO:0000256" key="4">
    <source>
        <dbReference type="ARBA" id="ARBA00023125"/>
    </source>
</evidence>
<dbReference type="Gene3D" id="6.10.250.690">
    <property type="match status" value="1"/>
</dbReference>
<dbReference type="PROSITE" id="PS51755">
    <property type="entry name" value="OMPR_PHOB"/>
    <property type="match status" value="1"/>
</dbReference>
<dbReference type="SUPFAM" id="SSF52172">
    <property type="entry name" value="CheY-like"/>
    <property type="match status" value="1"/>
</dbReference>
<dbReference type="PROSITE" id="PS50110">
    <property type="entry name" value="RESPONSE_REGULATORY"/>
    <property type="match status" value="1"/>
</dbReference>
<accession>A0A3B1B3G4</accession>
<dbReference type="AlphaFoldDB" id="A0A3B1B3G4"/>
<dbReference type="InterPro" id="IPR039420">
    <property type="entry name" value="WalR-like"/>
</dbReference>
<dbReference type="Gene3D" id="1.10.10.10">
    <property type="entry name" value="Winged helix-like DNA-binding domain superfamily/Winged helix DNA-binding domain"/>
    <property type="match status" value="1"/>
</dbReference>
<evidence type="ECO:0000259" key="6">
    <source>
        <dbReference type="PROSITE" id="PS50110"/>
    </source>
</evidence>
<dbReference type="EMBL" id="UOFS01000046">
    <property type="protein sequence ID" value="VAX00795.1"/>
    <property type="molecule type" value="Genomic_DNA"/>
</dbReference>
<dbReference type="InterPro" id="IPR001867">
    <property type="entry name" value="OmpR/PhoB-type_DNA-bd"/>
</dbReference>
<keyword evidence="4" id="KW-0238">DNA-binding</keyword>
<reference evidence="8" key="1">
    <citation type="submission" date="2018-06" db="EMBL/GenBank/DDBJ databases">
        <authorList>
            <person name="Zhirakovskaya E."/>
        </authorList>
    </citation>
    <scope>NUCLEOTIDE SEQUENCE</scope>
</reference>
<dbReference type="InterPro" id="IPR036388">
    <property type="entry name" value="WH-like_DNA-bd_sf"/>
</dbReference>
<dbReference type="InterPro" id="IPR016032">
    <property type="entry name" value="Sig_transdc_resp-reg_C-effctor"/>
</dbReference>
<dbReference type="Gene3D" id="3.40.50.2300">
    <property type="match status" value="1"/>
</dbReference>
<evidence type="ECO:0000256" key="2">
    <source>
        <dbReference type="ARBA" id="ARBA00023012"/>
    </source>
</evidence>
<evidence type="ECO:0000256" key="3">
    <source>
        <dbReference type="ARBA" id="ARBA00023015"/>
    </source>
</evidence>
<organism evidence="8">
    <name type="scientific">hydrothermal vent metagenome</name>
    <dbReference type="NCBI Taxonomy" id="652676"/>
    <lineage>
        <taxon>unclassified sequences</taxon>
        <taxon>metagenomes</taxon>
        <taxon>ecological metagenomes</taxon>
    </lineage>
</organism>
<name>A0A3B1B3G4_9ZZZZ</name>
<dbReference type="GO" id="GO:0006355">
    <property type="term" value="P:regulation of DNA-templated transcription"/>
    <property type="evidence" value="ECO:0007669"/>
    <property type="project" value="InterPro"/>
</dbReference>
<keyword evidence="5" id="KW-0804">Transcription</keyword>
<sequence>MTTTRTIAIVEDEPAIRENYAEVFRAQGYQVDLYETRDVALSAFTKKLPDLALLDIGLKNDIDGGFELCRNLRQLSDSLPIIFLTARDSDLDTISGLRLGADDYLTKDISIENICARISAFFRRLDLSQQSNEPETEIKSGPLTLNKNRFTIQWHEQYIDLTLTEFWLIYTLVLHPGHVKNRNQLMDEAKIYVDDATITSHIKRIRNKFIAIDKDFNCIDTVYGIGYRWNEQKS</sequence>
<feature type="domain" description="OmpR/PhoB-type" evidence="7">
    <location>
        <begin position="135"/>
        <end position="231"/>
    </location>
</feature>
<dbReference type="InterPro" id="IPR001789">
    <property type="entry name" value="Sig_transdc_resp-reg_receiver"/>
</dbReference>
<keyword evidence="1" id="KW-0597">Phosphoprotein</keyword>
<proteinExistence type="predicted"/>
<dbReference type="Pfam" id="PF00072">
    <property type="entry name" value="Response_reg"/>
    <property type="match status" value="1"/>
</dbReference>
<evidence type="ECO:0000256" key="1">
    <source>
        <dbReference type="ARBA" id="ARBA00022553"/>
    </source>
</evidence>
<evidence type="ECO:0000256" key="5">
    <source>
        <dbReference type="ARBA" id="ARBA00023163"/>
    </source>
</evidence>
<dbReference type="InterPro" id="IPR011006">
    <property type="entry name" value="CheY-like_superfamily"/>
</dbReference>
<gene>
    <name evidence="8" type="ORF">MNBD_GAMMA22-904</name>
</gene>
<dbReference type="PANTHER" id="PTHR48111:SF21">
    <property type="entry name" value="DNA-BINDING DUAL MASTER TRANSCRIPTIONAL REGULATOR RPAA"/>
    <property type="match status" value="1"/>
</dbReference>
<protein>
    <submittedName>
        <fullName evidence="8">Two-component transcriptional response regulator, LuxR family</fullName>
    </submittedName>
</protein>
<dbReference type="NCBIfam" id="TIGR03787">
    <property type="entry name" value="marine_sort_RR"/>
    <property type="match status" value="1"/>
</dbReference>
<dbReference type="SMART" id="SM00862">
    <property type="entry name" value="Trans_reg_C"/>
    <property type="match status" value="1"/>
</dbReference>
<dbReference type="Pfam" id="PF00486">
    <property type="entry name" value="Trans_reg_C"/>
    <property type="match status" value="1"/>
</dbReference>
<keyword evidence="3" id="KW-0805">Transcription regulation</keyword>
<dbReference type="GO" id="GO:0005829">
    <property type="term" value="C:cytosol"/>
    <property type="evidence" value="ECO:0007669"/>
    <property type="project" value="TreeGrafter"/>
</dbReference>
<dbReference type="SUPFAM" id="SSF46894">
    <property type="entry name" value="C-terminal effector domain of the bipartite response regulators"/>
    <property type="match status" value="1"/>
</dbReference>
<feature type="domain" description="Response regulatory" evidence="6">
    <location>
        <begin position="6"/>
        <end position="122"/>
    </location>
</feature>
<dbReference type="CDD" id="cd00383">
    <property type="entry name" value="trans_reg_C"/>
    <property type="match status" value="1"/>
</dbReference>
<dbReference type="GO" id="GO:0000156">
    <property type="term" value="F:phosphorelay response regulator activity"/>
    <property type="evidence" value="ECO:0007669"/>
    <property type="project" value="TreeGrafter"/>
</dbReference>
<evidence type="ECO:0000259" key="7">
    <source>
        <dbReference type="PROSITE" id="PS51755"/>
    </source>
</evidence>
<dbReference type="GO" id="GO:0032993">
    <property type="term" value="C:protein-DNA complex"/>
    <property type="evidence" value="ECO:0007669"/>
    <property type="project" value="TreeGrafter"/>
</dbReference>